<gene>
    <name evidence="6" type="ORF">O0V09_00805</name>
</gene>
<accession>A0A9J6RGX6</accession>
<evidence type="ECO:0000256" key="2">
    <source>
        <dbReference type="ARBA" id="ARBA00022771"/>
    </source>
</evidence>
<dbReference type="GO" id="GO:0008270">
    <property type="term" value="F:zinc ion binding"/>
    <property type="evidence" value="ECO:0007669"/>
    <property type="project" value="UniProtKB-KW"/>
</dbReference>
<name>A0A9J6RGX6_9GAMM</name>
<evidence type="ECO:0000259" key="5">
    <source>
        <dbReference type="Pfam" id="PF01258"/>
    </source>
</evidence>
<keyword evidence="2" id="KW-0863">Zinc-finger</keyword>
<dbReference type="PANTHER" id="PTHR33823:SF4">
    <property type="entry name" value="GENERAL STRESS PROTEIN 16O"/>
    <property type="match status" value="1"/>
</dbReference>
<dbReference type="Pfam" id="PF01258">
    <property type="entry name" value="zf-dskA_traR"/>
    <property type="match status" value="1"/>
</dbReference>
<comment type="caution">
    <text evidence="6">The sequence shown here is derived from an EMBL/GenBank/DDBJ whole genome shotgun (WGS) entry which is preliminary data.</text>
</comment>
<evidence type="ECO:0000256" key="3">
    <source>
        <dbReference type="ARBA" id="ARBA00022833"/>
    </source>
</evidence>
<dbReference type="PROSITE" id="PS51128">
    <property type="entry name" value="ZF_DKSA_2"/>
    <property type="match status" value="1"/>
</dbReference>
<evidence type="ECO:0000313" key="6">
    <source>
        <dbReference type="EMBL" id="MCZ0863716.1"/>
    </source>
</evidence>
<feature type="domain" description="Zinc finger DksA/TraR C4-type" evidence="5">
    <location>
        <begin position="81"/>
        <end position="111"/>
    </location>
</feature>
<dbReference type="Gene3D" id="1.20.120.910">
    <property type="entry name" value="DksA, coiled-coil domain"/>
    <property type="match status" value="1"/>
</dbReference>
<dbReference type="PROSITE" id="PS01102">
    <property type="entry name" value="ZF_DKSA_1"/>
    <property type="match status" value="1"/>
</dbReference>
<keyword evidence="3" id="KW-0862">Zinc</keyword>
<dbReference type="SUPFAM" id="SSF57716">
    <property type="entry name" value="Glucocorticoid receptor-like (DNA-binding domain)"/>
    <property type="match status" value="1"/>
</dbReference>
<reference evidence="6 7" key="1">
    <citation type="submission" date="2022-12" db="EMBL/GenBank/DDBJ databases">
        <title>Dasania phycosphaerae sp. nov., isolated from particulate material of the south coast of Korea.</title>
        <authorList>
            <person name="Jiang Y."/>
        </authorList>
    </citation>
    <scope>NUCLEOTIDE SEQUENCE [LARGE SCALE GENOMIC DNA]</scope>
    <source>
        <strain evidence="6 7">GY-19</strain>
    </source>
</reference>
<dbReference type="InterPro" id="IPR000962">
    <property type="entry name" value="Znf_DskA_TraR"/>
</dbReference>
<dbReference type="AlphaFoldDB" id="A0A9J6RGX6"/>
<keyword evidence="1" id="KW-0479">Metal-binding</keyword>
<evidence type="ECO:0000313" key="7">
    <source>
        <dbReference type="Proteomes" id="UP001069090"/>
    </source>
</evidence>
<dbReference type="Proteomes" id="UP001069090">
    <property type="component" value="Unassembled WGS sequence"/>
</dbReference>
<evidence type="ECO:0000256" key="4">
    <source>
        <dbReference type="PROSITE-ProRule" id="PRU00510"/>
    </source>
</evidence>
<keyword evidence="7" id="KW-1185">Reference proteome</keyword>
<sequence length="113" mass="12658">MMNTQDKNKLIKQIEQRVIFLKQELLANDSLSVKKQIQSDDSSANLDLTIGAPVDETVYAGHRKELAELVKSFEWLNSEDAGYCELCGNTIPVARLEVVPHSRSCIECAAKQH</sequence>
<feature type="zinc finger region" description="dksA C4-type" evidence="4">
    <location>
        <begin position="84"/>
        <end position="108"/>
    </location>
</feature>
<proteinExistence type="predicted"/>
<protein>
    <submittedName>
        <fullName evidence="6">TraR/DksA C4-type zinc finger protein</fullName>
    </submittedName>
</protein>
<evidence type="ECO:0000256" key="1">
    <source>
        <dbReference type="ARBA" id="ARBA00022723"/>
    </source>
</evidence>
<dbReference type="RefSeq" id="WP_258329861.1">
    <property type="nucleotide sequence ID" value="NZ_JAPTGG010000001.1"/>
</dbReference>
<organism evidence="6 7">
    <name type="scientific">Dasania phycosphaerae</name>
    <dbReference type="NCBI Taxonomy" id="2950436"/>
    <lineage>
        <taxon>Bacteria</taxon>
        <taxon>Pseudomonadati</taxon>
        <taxon>Pseudomonadota</taxon>
        <taxon>Gammaproteobacteria</taxon>
        <taxon>Cellvibrionales</taxon>
        <taxon>Spongiibacteraceae</taxon>
        <taxon>Dasania</taxon>
    </lineage>
</organism>
<dbReference type="InterPro" id="IPR020458">
    <property type="entry name" value="Znf_DskA_TraR_CS"/>
</dbReference>
<dbReference type="PANTHER" id="PTHR33823">
    <property type="entry name" value="RNA POLYMERASE-BINDING TRANSCRIPTION FACTOR DKSA-RELATED"/>
    <property type="match status" value="1"/>
</dbReference>
<dbReference type="EMBL" id="JAPTGG010000001">
    <property type="protein sequence ID" value="MCZ0863716.1"/>
    <property type="molecule type" value="Genomic_DNA"/>
</dbReference>